<evidence type="ECO:0000313" key="3">
    <source>
        <dbReference type="Proteomes" id="UP000503264"/>
    </source>
</evidence>
<evidence type="ECO:0000313" key="2">
    <source>
        <dbReference type="EMBL" id="QCD45078.1"/>
    </source>
</evidence>
<protein>
    <submittedName>
        <fullName evidence="2">Anti-sigma factor FlgM</fullName>
    </submittedName>
</protein>
<reference evidence="2 3" key="1">
    <citation type="submission" date="2016-07" db="EMBL/GenBank/DDBJ databases">
        <title>Comparative genomics of the Campylobacter concisus group.</title>
        <authorList>
            <person name="Miller W.G."/>
            <person name="Yee E."/>
            <person name="Chapman M.H."/>
            <person name="Huynh S."/>
            <person name="Bono J.L."/>
            <person name="On S.L.W."/>
            <person name="StLeger J."/>
            <person name="Foster G."/>
            <person name="Parker C.T."/>
        </authorList>
    </citation>
    <scope>NUCLEOTIDE SEQUENCE [LARGE SCALE GENOMIC DNA]</scope>
    <source>
        <strain evidence="2 3">CCUG 21559</strain>
    </source>
</reference>
<dbReference type="AlphaFoldDB" id="A0A6G5QHB9"/>
<dbReference type="Proteomes" id="UP000503264">
    <property type="component" value="Chromosome"/>
</dbReference>
<sequence>MISSLSVKSGVQTNLLNKTNDVKKEPSVEVNKKEESRVAKIASAIADGSYELDMKKTAKAIANTLL</sequence>
<proteinExistence type="predicted"/>
<gene>
    <name evidence="2" type="primary">flgM</name>
    <name evidence="2" type="ORF">CMUC_1313</name>
</gene>
<feature type="domain" description="Anti-sigma-28 factor FlgM C-terminal" evidence="1">
    <location>
        <begin position="33"/>
        <end position="62"/>
    </location>
</feature>
<name>A0A6G5QHB9_9BACT</name>
<evidence type="ECO:0000259" key="1">
    <source>
        <dbReference type="Pfam" id="PF04316"/>
    </source>
</evidence>
<dbReference type="EMBL" id="CP012542">
    <property type="protein sequence ID" value="QCD45078.1"/>
    <property type="molecule type" value="Genomic_DNA"/>
</dbReference>
<dbReference type="Pfam" id="PF04316">
    <property type="entry name" value="FlgM"/>
    <property type="match status" value="1"/>
</dbReference>
<dbReference type="InterPro" id="IPR035890">
    <property type="entry name" value="Anti-sigma-28_factor_FlgM_sf"/>
</dbReference>
<organism evidence="2 3">
    <name type="scientific">Campylobacter mucosalis CCUG 21559</name>
    <dbReference type="NCBI Taxonomy" id="1032067"/>
    <lineage>
        <taxon>Bacteria</taxon>
        <taxon>Pseudomonadati</taxon>
        <taxon>Campylobacterota</taxon>
        <taxon>Epsilonproteobacteria</taxon>
        <taxon>Campylobacterales</taxon>
        <taxon>Campylobacteraceae</taxon>
        <taxon>Campylobacter</taxon>
    </lineage>
</organism>
<dbReference type="RefSeq" id="WP_169752307.1">
    <property type="nucleotide sequence ID" value="NZ_CP012542.1"/>
</dbReference>
<keyword evidence="3" id="KW-1185">Reference proteome</keyword>
<dbReference type="SUPFAM" id="SSF101498">
    <property type="entry name" value="Anti-sigma factor FlgM"/>
    <property type="match status" value="1"/>
</dbReference>
<dbReference type="InterPro" id="IPR031316">
    <property type="entry name" value="FlgM_C"/>
</dbReference>
<accession>A0A6G5QHB9</accession>